<proteinExistence type="predicted"/>
<dbReference type="Proteomes" id="UP001595615">
    <property type="component" value="Unassembled WGS sequence"/>
</dbReference>
<organism evidence="1 2">
    <name type="scientific">Sphingoaurantiacus capsulatus</name>
    <dbReference type="NCBI Taxonomy" id="1771310"/>
    <lineage>
        <taxon>Bacteria</taxon>
        <taxon>Pseudomonadati</taxon>
        <taxon>Pseudomonadota</taxon>
        <taxon>Alphaproteobacteria</taxon>
        <taxon>Sphingomonadales</taxon>
        <taxon>Sphingosinicellaceae</taxon>
        <taxon>Sphingoaurantiacus</taxon>
    </lineage>
</organism>
<reference evidence="2" key="1">
    <citation type="journal article" date="2019" name="Int. J. Syst. Evol. Microbiol.">
        <title>The Global Catalogue of Microorganisms (GCM) 10K type strain sequencing project: providing services to taxonomists for standard genome sequencing and annotation.</title>
        <authorList>
            <consortium name="The Broad Institute Genomics Platform"/>
            <consortium name="The Broad Institute Genome Sequencing Center for Infectious Disease"/>
            <person name="Wu L."/>
            <person name="Ma J."/>
        </authorList>
    </citation>
    <scope>NUCLEOTIDE SEQUENCE [LARGE SCALE GENOMIC DNA]</scope>
    <source>
        <strain evidence="2">KCTC 42644</strain>
    </source>
</reference>
<protein>
    <submittedName>
        <fullName evidence="1">DUF6975 family protein</fullName>
    </submittedName>
</protein>
<comment type="caution">
    <text evidence="1">The sequence shown here is derived from an EMBL/GenBank/DDBJ whole genome shotgun (WGS) entry which is preliminary data.</text>
</comment>
<evidence type="ECO:0000313" key="2">
    <source>
        <dbReference type="Proteomes" id="UP001595615"/>
    </source>
</evidence>
<keyword evidence="2" id="KW-1185">Reference proteome</keyword>
<dbReference type="InterPro" id="IPR054248">
    <property type="entry name" value="DUF6975"/>
</dbReference>
<dbReference type="EMBL" id="JBHRXV010000011">
    <property type="protein sequence ID" value="MFC3713614.1"/>
    <property type="molecule type" value="Genomic_DNA"/>
</dbReference>
<accession>A0ABV7XBZ4</accession>
<name>A0ABV7XBZ4_9SPHN</name>
<dbReference type="RefSeq" id="WP_380862281.1">
    <property type="nucleotide sequence ID" value="NZ_JBHRXV010000011.1"/>
</dbReference>
<gene>
    <name evidence="1" type="ORF">ACFOMD_13620</name>
</gene>
<sequence>MAALAFRLDADADDPHAFAGELIATAAAATRSHAHAVSVALASSDDPSRVEALHFFALLHAERPSVAAMAASVDPDRWLASFAERFEAERAWIGRSTITVAAPRRTDLSRHEHLVRGQREAMLTLARSDRAGCALGAVAALAADWPALRSALAGEVPEHADIEIATAIAAVAHSPASRRAIGFGAAQMTAIHRTLWDLLEARQAASLP</sequence>
<evidence type="ECO:0000313" key="1">
    <source>
        <dbReference type="EMBL" id="MFC3713614.1"/>
    </source>
</evidence>
<dbReference type="Pfam" id="PF22391">
    <property type="entry name" value="DUF6975"/>
    <property type="match status" value="1"/>
</dbReference>